<dbReference type="EnsemblProtists" id="EKX37936">
    <property type="protein sequence ID" value="EKX37936"/>
    <property type="gene ID" value="GUITHDRAFT_115908"/>
</dbReference>
<dbReference type="HOGENOM" id="CLU_1597594_0_0_1"/>
<reference evidence="3" key="2">
    <citation type="submission" date="2012-11" db="EMBL/GenBank/DDBJ databases">
        <authorList>
            <person name="Kuo A."/>
            <person name="Curtis B.A."/>
            <person name="Tanifuji G."/>
            <person name="Burki F."/>
            <person name="Gruber A."/>
            <person name="Irimia M."/>
            <person name="Maruyama S."/>
            <person name="Arias M.C."/>
            <person name="Ball S.G."/>
            <person name="Gile G.H."/>
            <person name="Hirakawa Y."/>
            <person name="Hopkins J.F."/>
            <person name="Rensing S.A."/>
            <person name="Schmutz J."/>
            <person name="Symeonidi A."/>
            <person name="Elias M."/>
            <person name="Eveleigh R.J."/>
            <person name="Herman E.K."/>
            <person name="Klute M.J."/>
            <person name="Nakayama T."/>
            <person name="Obornik M."/>
            <person name="Reyes-Prieto A."/>
            <person name="Armbrust E.V."/>
            <person name="Aves S.J."/>
            <person name="Beiko R.G."/>
            <person name="Coutinho P."/>
            <person name="Dacks J.B."/>
            <person name="Durnford D.G."/>
            <person name="Fast N.M."/>
            <person name="Green B.R."/>
            <person name="Grisdale C."/>
            <person name="Hempe F."/>
            <person name="Henrissat B."/>
            <person name="Hoppner M.P."/>
            <person name="Ishida K.-I."/>
            <person name="Kim E."/>
            <person name="Koreny L."/>
            <person name="Kroth P.G."/>
            <person name="Liu Y."/>
            <person name="Malik S.-B."/>
            <person name="Maier U.G."/>
            <person name="McRose D."/>
            <person name="Mock T."/>
            <person name="Neilson J.A."/>
            <person name="Onodera N.T."/>
            <person name="Poole A.M."/>
            <person name="Pritham E.J."/>
            <person name="Richards T.A."/>
            <person name="Rocap G."/>
            <person name="Roy S.W."/>
            <person name="Sarai C."/>
            <person name="Schaack S."/>
            <person name="Shirato S."/>
            <person name="Slamovits C.H."/>
            <person name="Spencer D.F."/>
            <person name="Suzuki S."/>
            <person name="Worden A.Z."/>
            <person name="Zauner S."/>
            <person name="Barry K."/>
            <person name="Bell C."/>
            <person name="Bharti A.K."/>
            <person name="Crow J.A."/>
            <person name="Grimwood J."/>
            <person name="Kramer R."/>
            <person name="Lindquist E."/>
            <person name="Lucas S."/>
            <person name="Salamov A."/>
            <person name="McFadden G.I."/>
            <person name="Lane C.E."/>
            <person name="Keeling P.J."/>
            <person name="Gray M.W."/>
            <person name="Grigoriev I.V."/>
            <person name="Archibald J.M."/>
        </authorList>
    </citation>
    <scope>NUCLEOTIDE SEQUENCE</scope>
    <source>
        <strain evidence="3">CCMP2712</strain>
    </source>
</reference>
<evidence type="ECO:0000313" key="2">
    <source>
        <dbReference type="EnsemblProtists" id="EKX37936"/>
    </source>
</evidence>
<evidence type="ECO:0000313" key="1">
    <source>
        <dbReference type="EMBL" id="EKX37936.1"/>
    </source>
</evidence>
<gene>
    <name evidence="1" type="ORF">GUITHDRAFT_115908</name>
</gene>
<accession>L1INS1</accession>
<dbReference type="Proteomes" id="UP000011087">
    <property type="component" value="Unassembled WGS sequence"/>
</dbReference>
<keyword evidence="3" id="KW-1185">Reference proteome</keyword>
<dbReference type="EMBL" id="JH993053">
    <property type="protein sequence ID" value="EKX37936.1"/>
    <property type="molecule type" value="Genomic_DNA"/>
</dbReference>
<protein>
    <submittedName>
        <fullName evidence="1 2">Uncharacterized protein</fullName>
    </submittedName>
</protein>
<name>L1INS1_GUITC</name>
<evidence type="ECO:0000313" key="3">
    <source>
        <dbReference type="Proteomes" id="UP000011087"/>
    </source>
</evidence>
<dbReference type="AlphaFoldDB" id="L1INS1"/>
<dbReference type="RefSeq" id="XP_005824916.1">
    <property type="nucleotide sequence ID" value="XM_005824859.1"/>
</dbReference>
<dbReference type="GeneID" id="17294724"/>
<dbReference type="KEGG" id="gtt:GUITHDRAFT_115908"/>
<organism evidence="1">
    <name type="scientific">Guillardia theta (strain CCMP2712)</name>
    <name type="common">Cryptophyte</name>
    <dbReference type="NCBI Taxonomy" id="905079"/>
    <lineage>
        <taxon>Eukaryota</taxon>
        <taxon>Cryptophyceae</taxon>
        <taxon>Pyrenomonadales</taxon>
        <taxon>Geminigeraceae</taxon>
        <taxon>Guillardia</taxon>
    </lineage>
</organism>
<sequence length="167" mass="18783">MLVWFCGPSGQKLNVKVGGEDTTNVLRAHIVLLVLQTNTTHQAEHFGPITLSFIAAAMVLISTVRAQGSEGRNPLQIRFGMVWLQDGVKLCDSGIRDGSVVHPDWKSFQHDMRSSAFAYLDPDWWIQSSQQLVNGIRQLRLQSLPPFEMRMIWPGPLVLQDKTSQDK</sequence>
<dbReference type="PaxDb" id="55529-EKX37936"/>
<reference evidence="1 3" key="1">
    <citation type="journal article" date="2012" name="Nature">
        <title>Algal genomes reveal evolutionary mosaicism and the fate of nucleomorphs.</title>
        <authorList>
            <consortium name="DOE Joint Genome Institute"/>
            <person name="Curtis B.A."/>
            <person name="Tanifuji G."/>
            <person name="Burki F."/>
            <person name="Gruber A."/>
            <person name="Irimia M."/>
            <person name="Maruyama S."/>
            <person name="Arias M.C."/>
            <person name="Ball S.G."/>
            <person name="Gile G.H."/>
            <person name="Hirakawa Y."/>
            <person name="Hopkins J.F."/>
            <person name="Kuo A."/>
            <person name="Rensing S.A."/>
            <person name="Schmutz J."/>
            <person name="Symeonidi A."/>
            <person name="Elias M."/>
            <person name="Eveleigh R.J."/>
            <person name="Herman E.K."/>
            <person name="Klute M.J."/>
            <person name="Nakayama T."/>
            <person name="Obornik M."/>
            <person name="Reyes-Prieto A."/>
            <person name="Armbrust E.V."/>
            <person name="Aves S.J."/>
            <person name="Beiko R.G."/>
            <person name="Coutinho P."/>
            <person name="Dacks J.B."/>
            <person name="Durnford D.G."/>
            <person name="Fast N.M."/>
            <person name="Green B.R."/>
            <person name="Grisdale C.J."/>
            <person name="Hempel F."/>
            <person name="Henrissat B."/>
            <person name="Hoppner M.P."/>
            <person name="Ishida K."/>
            <person name="Kim E."/>
            <person name="Koreny L."/>
            <person name="Kroth P.G."/>
            <person name="Liu Y."/>
            <person name="Malik S.B."/>
            <person name="Maier U.G."/>
            <person name="McRose D."/>
            <person name="Mock T."/>
            <person name="Neilson J.A."/>
            <person name="Onodera N.T."/>
            <person name="Poole A.M."/>
            <person name="Pritham E.J."/>
            <person name="Richards T.A."/>
            <person name="Rocap G."/>
            <person name="Roy S.W."/>
            <person name="Sarai C."/>
            <person name="Schaack S."/>
            <person name="Shirato S."/>
            <person name="Slamovits C.H."/>
            <person name="Spencer D.F."/>
            <person name="Suzuki S."/>
            <person name="Worden A.Z."/>
            <person name="Zauner S."/>
            <person name="Barry K."/>
            <person name="Bell C."/>
            <person name="Bharti A.K."/>
            <person name="Crow J.A."/>
            <person name="Grimwood J."/>
            <person name="Kramer R."/>
            <person name="Lindquist E."/>
            <person name="Lucas S."/>
            <person name="Salamov A."/>
            <person name="McFadden G.I."/>
            <person name="Lane C.E."/>
            <person name="Keeling P.J."/>
            <person name="Gray M.W."/>
            <person name="Grigoriev I.V."/>
            <person name="Archibald J.M."/>
        </authorList>
    </citation>
    <scope>NUCLEOTIDE SEQUENCE</scope>
    <source>
        <strain evidence="1 3">CCMP2712</strain>
    </source>
</reference>
<proteinExistence type="predicted"/>
<reference evidence="2" key="3">
    <citation type="submission" date="2015-06" db="UniProtKB">
        <authorList>
            <consortium name="EnsemblProtists"/>
        </authorList>
    </citation>
    <scope>IDENTIFICATION</scope>
</reference>